<protein>
    <submittedName>
        <fullName evidence="1">AlpA family phage regulatory protein</fullName>
    </submittedName>
</protein>
<dbReference type="EMBL" id="QUQO01000002">
    <property type="protein sequence ID" value="RFB01416.1"/>
    <property type="molecule type" value="Genomic_DNA"/>
</dbReference>
<dbReference type="InParanoid" id="A0A371R7I5"/>
<evidence type="ECO:0000313" key="1">
    <source>
        <dbReference type="EMBL" id="RFB01416.1"/>
    </source>
</evidence>
<reference evidence="1 2" key="1">
    <citation type="submission" date="2018-08" db="EMBL/GenBank/DDBJ databases">
        <title>Parvularcula sp. SM1705, isolated from surface water of the South Sea China.</title>
        <authorList>
            <person name="Sun L."/>
        </authorList>
    </citation>
    <scope>NUCLEOTIDE SEQUENCE [LARGE SCALE GENOMIC DNA]</scope>
    <source>
        <strain evidence="1 2">SM1705</strain>
    </source>
</reference>
<dbReference type="Pfam" id="PF05930">
    <property type="entry name" value="Phage_AlpA"/>
    <property type="match status" value="1"/>
</dbReference>
<keyword evidence="2" id="KW-1185">Reference proteome</keyword>
<gene>
    <name evidence="1" type="ORF">DX908_14080</name>
</gene>
<comment type="caution">
    <text evidence="1">The sequence shown here is derived from an EMBL/GenBank/DDBJ whole genome shotgun (WGS) entry which is preliminary data.</text>
</comment>
<dbReference type="OrthoDB" id="1525365at2"/>
<proteinExistence type="predicted"/>
<dbReference type="Proteomes" id="UP000264589">
    <property type="component" value="Unassembled WGS sequence"/>
</dbReference>
<evidence type="ECO:0000313" key="2">
    <source>
        <dbReference type="Proteomes" id="UP000264589"/>
    </source>
</evidence>
<organism evidence="1 2">
    <name type="scientific">Parvularcula marina</name>
    <dbReference type="NCBI Taxonomy" id="2292771"/>
    <lineage>
        <taxon>Bacteria</taxon>
        <taxon>Pseudomonadati</taxon>
        <taxon>Pseudomonadota</taxon>
        <taxon>Alphaproteobacteria</taxon>
        <taxon>Parvularculales</taxon>
        <taxon>Parvularculaceae</taxon>
        <taxon>Parvularcula</taxon>
    </lineage>
</organism>
<accession>A0A371R7I5</accession>
<dbReference type="AlphaFoldDB" id="A0A371R7I5"/>
<name>A0A371R7I5_9PROT</name>
<sequence length="65" mass="7497">MEAILRKLLRKDQLPDLGITESPSTLLRWEAAGLFPKRAKLAGFRVAWDQAEIQAWIDRQFSQSK</sequence>
<dbReference type="InterPro" id="IPR010260">
    <property type="entry name" value="AlpA"/>
</dbReference>